<dbReference type="GO" id="GO:0016757">
    <property type="term" value="F:glycosyltransferase activity"/>
    <property type="evidence" value="ECO:0007669"/>
    <property type="project" value="InterPro"/>
</dbReference>
<gene>
    <name evidence="4" type="ORF">A2892_00995</name>
</gene>
<evidence type="ECO:0000259" key="3">
    <source>
        <dbReference type="Pfam" id="PF13439"/>
    </source>
</evidence>
<name>A0A1F8BB48_9BACT</name>
<dbReference type="Proteomes" id="UP000176404">
    <property type="component" value="Unassembled WGS sequence"/>
</dbReference>
<evidence type="ECO:0000256" key="1">
    <source>
        <dbReference type="ARBA" id="ARBA00022679"/>
    </source>
</evidence>
<dbReference type="PANTHER" id="PTHR46401:SF2">
    <property type="entry name" value="GLYCOSYLTRANSFERASE WBBK-RELATED"/>
    <property type="match status" value="1"/>
</dbReference>
<dbReference type="Gene3D" id="3.40.50.2000">
    <property type="entry name" value="Glycogen Phosphorylase B"/>
    <property type="match status" value="2"/>
</dbReference>
<organism evidence="4 5">
    <name type="scientific">Candidatus Woesebacteria bacterium RIFCSPLOWO2_01_FULL_39_10b</name>
    <dbReference type="NCBI Taxonomy" id="1802517"/>
    <lineage>
        <taxon>Bacteria</taxon>
        <taxon>Candidatus Woeseibacteriota</taxon>
    </lineage>
</organism>
<dbReference type="STRING" id="1802517.A2892_00995"/>
<dbReference type="InterPro" id="IPR001296">
    <property type="entry name" value="Glyco_trans_1"/>
</dbReference>
<dbReference type="Pfam" id="PF00534">
    <property type="entry name" value="Glycos_transf_1"/>
    <property type="match status" value="1"/>
</dbReference>
<dbReference type="Pfam" id="PF13439">
    <property type="entry name" value="Glyco_transf_4"/>
    <property type="match status" value="1"/>
</dbReference>
<dbReference type="PANTHER" id="PTHR46401">
    <property type="entry name" value="GLYCOSYLTRANSFERASE WBBK-RELATED"/>
    <property type="match status" value="1"/>
</dbReference>
<protein>
    <recommendedName>
        <fullName evidence="6">Glycosyl transferase family 1 domain-containing protein</fullName>
    </recommendedName>
</protein>
<dbReference type="EMBL" id="MGHD01000003">
    <property type="protein sequence ID" value="OGM60605.1"/>
    <property type="molecule type" value="Genomic_DNA"/>
</dbReference>
<evidence type="ECO:0000259" key="2">
    <source>
        <dbReference type="Pfam" id="PF00534"/>
    </source>
</evidence>
<proteinExistence type="predicted"/>
<feature type="domain" description="Glycosyl transferase family 1" evidence="2">
    <location>
        <begin position="180"/>
        <end position="344"/>
    </location>
</feature>
<evidence type="ECO:0000313" key="5">
    <source>
        <dbReference type="Proteomes" id="UP000176404"/>
    </source>
</evidence>
<comment type="caution">
    <text evidence="4">The sequence shown here is derived from an EMBL/GenBank/DDBJ whole genome shotgun (WGS) entry which is preliminary data.</text>
</comment>
<evidence type="ECO:0000313" key="4">
    <source>
        <dbReference type="EMBL" id="OGM60605.1"/>
    </source>
</evidence>
<dbReference type="AlphaFoldDB" id="A0A1F8BB48"/>
<dbReference type="SUPFAM" id="SSF53756">
    <property type="entry name" value="UDP-Glycosyltransferase/glycogen phosphorylase"/>
    <property type="match status" value="1"/>
</dbReference>
<accession>A0A1F8BB48</accession>
<sequence length="367" mass="41732">MKILIFSWRDIKHPYGGGAELLSHEMAKRWVKSGHSVTHFSACFPDAKENEVIDGVTYLRRGTWYNVHILAFLNYLRGDFKDFDVIVDEVHGYPFFSALYSKKPVVCLACEVAKEVWDQMYPFPINLIGKIVERLYLLLYRRVTFLTISESTKKDLVVNGIADKNITVIPMGFTYSLPKDIPEKSSLPTVIFLGRLAQSKGIEDAIKAFSIIKSKINNAKMWIVGRGEESYERRLRNLVRKLRLDKDIDFKGFVSQKKKFDLLVKAHLILVPSVREGWGLIVPEANIVGTPAIVYNVPGLRDVTKNGVNGIIVKRNTPADLAKESLRILKNKKLYQMFSSSAKRYARSMNWDDSATVALGIIKKETV</sequence>
<dbReference type="CDD" id="cd03801">
    <property type="entry name" value="GT4_PimA-like"/>
    <property type="match status" value="1"/>
</dbReference>
<feature type="domain" description="Glycosyltransferase subfamily 4-like N-terminal" evidence="3">
    <location>
        <begin position="17"/>
        <end position="172"/>
    </location>
</feature>
<dbReference type="InterPro" id="IPR028098">
    <property type="entry name" value="Glyco_trans_4-like_N"/>
</dbReference>
<evidence type="ECO:0008006" key="6">
    <source>
        <dbReference type="Google" id="ProtNLM"/>
    </source>
</evidence>
<dbReference type="GO" id="GO:0009103">
    <property type="term" value="P:lipopolysaccharide biosynthetic process"/>
    <property type="evidence" value="ECO:0007669"/>
    <property type="project" value="TreeGrafter"/>
</dbReference>
<keyword evidence="1" id="KW-0808">Transferase</keyword>
<reference evidence="4 5" key="1">
    <citation type="journal article" date="2016" name="Nat. Commun.">
        <title>Thousands of microbial genomes shed light on interconnected biogeochemical processes in an aquifer system.</title>
        <authorList>
            <person name="Anantharaman K."/>
            <person name="Brown C.T."/>
            <person name="Hug L.A."/>
            <person name="Sharon I."/>
            <person name="Castelle C.J."/>
            <person name="Probst A.J."/>
            <person name="Thomas B.C."/>
            <person name="Singh A."/>
            <person name="Wilkins M.J."/>
            <person name="Karaoz U."/>
            <person name="Brodie E.L."/>
            <person name="Williams K.H."/>
            <person name="Hubbard S.S."/>
            <person name="Banfield J.F."/>
        </authorList>
    </citation>
    <scope>NUCLEOTIDE SEQUENCE [LARGE SCALE GENOMIC DNA]</scope>
</reference>